<dbReference type="GO" id="GO:0034475">
    <property type="term" value="P:U4 snRNA 3'-end processing"/>
    <property type="evidence" value="ECO:0007669"/>
    <property type="project" value="TreeGrafter"/>
</dbReference>
<evidence type="ECO:0000256" key="8">
    <source>
        <dbReference type="ARBA" id="ARBA00022884"/>
    </source>
</evidence>
<dbReference type="InterPro" id="IPR015847">
    <property type="entry name" value="ExoRNase_PH_dom2"/>
</dbReference>
<dbReference type="GO" id="GO:0000177">
    <property type="term" value="C:cytoplasmic exosome (RNase complex)"/>
    <property type="evidence" value="ECO:0007669"/>
    <property type="project" value="TreeGrafter"/>
</dbReference>
<dbReference type="GO" id="GO:0034473">
    <property type="term" value="P:U1 snRNA 3'-end processing"/>
    <property type="evidence" value="ECO:0007669"/>
    <property type="project" value="TreeGrafter"/>
</dbReference>
<evidence type="ECO:0000256" key="7">
    <source>
        <dbReference type="ARBA" id="ARBA00022835"/>
    </source>
</evidence>
<dbReference type="InterPro" id="IPR027408">
    <property type="entry name" value="PNPase/RNase_PH_dom_sf"/>
</dbReference>
<dbReference type="GO" id="GO:0000176">
    <property type="term" value="C:nuclear exosome (RNase complex)"/>
    <property type="evidence" value="ECO:0007669"/>
    <property type="project" value="TreeGrafter"/>
</dbReference>
<feature type="domain" description="Exoribonuclease phosphorolytic" evidence="13">
    <location>
        <begin position="284"/>
        <end position="350"/>
    </location>
</feature>
<proteinExistence type="inferred from homology"/>
<accession>C7SB59</accession>
<sequence length="530" mass="58845">MTSLRKGWKSSTGRNRESKSSNRWGAAPELRLGGRESSDGVGMSYTQGYSGCSRRSFGPQGGCHICGDHLPTPQGCQWTSNLLKHSPNSQGLINKMRDTPMSNCEKEFILDAISKKMRLDGRGCYDYRRIKIQFGIDRGCCQVHLGKTIVMAQTSCEVTTPKQTRPSEGNVFVNVELSPMAAPHFEAGRQSDAGVELTRILERCIKESRCVDTESLCIMSGVKVWTIRVDVHVLNHNGNLIDAASIAAISSLVHFRRPDVSVSGEDVTIHSLEDRDPIPLSVHHMPICVTCAFYHKGTYLLIDPTDKEENVMDGKVIVGMNKHREICTFQLTGSMLLLKEQVLRCSNMAVVKVGEMTALIEQALQNDTAARAKGEKFGFAASIEPEKITVSQAEDIVVEHGEKEEEEEEMEERAPMPINWHAINFQGPGIAVLGEGGPSSWEVEEDSEKEEELKEEEKVKKEKKKKKSTVTVQEVIEDSGSEEEEVVMLDELDSTTPKKSPGKETPTKGIDLSQALKKKQKPFNKRKKAK</sequence>
<dbReference type="InterPro" id="IPR036345">
    <property type="entry name" value="ExoRNase_PH_dom2_sf"/>
</dbReference>
<dbReference type="GO" id="GO:0071038">
    <property type="term" value="P:TRAMP-dependent tRNA surveillance pathway"/>
    <property type="evidence" value="ECO:0007669"/>
    <property type="project" value="TreeGrafter"/>
</dbReference>
<dbReference type="GO" id="GO:0071035">
    <property type="term" value="P:nuclear polyadenylation-dependent rRNA catabolic process"/>
    <property type="evidence" value="ECO:0007669"/>
    <property type="project" value="TreeGrafter"/>
</dbReference>
<dbReference type="AlphaFoldDB" id="C7SB59"/>
<evidence type="ECO:0000256" key="2">
    <source>
        <dbReference type="ARBA" id="ARBA00004604"/>
    </source>
</evidence>
<keyword evidence="5" id="KW-0963">Cytoplasm</keyword>
<evidence type="ECO:0000256" key="4">
    <source>
        <dbReference type="ARBA" id="ARBA00019572"/>
    </source>
</evidence>
<dbReference type="FunFam" id="3.30.230.70:FF:000005">
    <property type="entry name" value="Exosome complex component RRP45"/>
    <property type="match status" value="1"/>
</dbReference>
<dbReference type="Pfam" id="PF03725">
    <property type="entry name" value="RNase_PH_C"/>
    <property type="match status" value="1"/>
</dbReference>
<evidence type="ECO:0000256" key="1">
    <source>
        <dbReference type="ARBA" id="ARBA00004496"/>
    </source>
</evidence>
<keyword evidence="6" id="KW-0698">rRNA processing</keyword>
<keyword evidence="9" id="KW-0539">Nucleus</keyword>
<reference evidence="14" key="1">
    <citation type="submission" date="2008-08" db="EMBL/GenBank/DDBJ databases">
        <authorList>
            <person name="Hui J."/>
            <person name="Ferrier D."/>
        </authorList>
    </citation>
    <scope>NUCLEOTIDE SEQUENCE</scope>
</reference>
<evidence type="ECO:0000313" key="14">
    <source>
        <dbReference type="EMBL" id="ACH87550.1"/>
    </source>
</evidence>
<feature type="compositionally biased region" description="Basic and acidic residues" evidence="11">
    <location>
        <begin position="451"/>
        <end position="460"/>
    </location>
</feature>
<dbReference type="GO" id="GO:0000467">
    <property type="term" value="P:exonucleolytic trimming to generate mature 3'-end of 5.8S rRNA from tricistronic rRNA transcript (SSU-rRNA, 5.8S rRNA, LSU-rRNA)"/>
    <property type="evidence" value="ECO:0007669"/>
    <property type="project" value="TreeGrafter"/>
</dbReference>
<dbReference type="Gene3D" id="3.30.230.70">
    <property type="entry name" value="GHMP Kinase, N-terminal domain"/>
    <property type="match status" value="1"/>
</dbReference>
<evidence type="ECO:0000256" key="6">
    <source>
        <dbReference type="ARBA" id="ARBA00022552"/>
    </source>
</evidence>
<evidence type="ECO:0000256" key="10">
    <source>
        <dbReference type="ARBA" id="ARBA00032660"/>
    </source>
</evidence>
<evidence type="ECO:0000256" key="5">
    <source>
        <dbReference type="ARBA" id="ARBA00022490"/>
    </source>
</evidence>
<evidence type="ECO:0000256" key="11">
    <source>
        <dbReference type="SAM" id="MobiDB-lite"/>
    </source>
</evidence>
<dbReference type="InterPro" id="IPR001247">
    <property type="entry name" value="ExoRNase_PH_dom1"/>
</dbReference>
<feature type="compositionally biased region" description="Polar residues" evidence="11">
    <location>
        <begin position="1"/>
        <end position="13"/>
    </location>
</feature>
<dbReference type="GO" id="GO:0035925">
    <property type="term" value="F:mRNA 3'-UTR AU-rich region binding"/>
    <property type="evidence" value="ECO:0007669"/>
    <property type="project" value="TreeGrafter"/>
</dbReference>
<dbReference type="GO" id="GO:0005730">
    <property type="term" value="C:nucleolus"/>
    <property type="evidence" value="ECO:0007669"/>
    <property type="project" value="UniProtKB-SubCell"/>
</dbReference>
<name>C7SB59_PLADU</name>
<evidence type="ECO:0000256" key="9">
    <source>
        <dbReference type="ARBA" id="ARBA00023242"/>
    </source>
</evidence>
<reference evidence="14" key="2">
    <citation type="journal article" date="2009" name="BMC Biol.">
        <title>Features of the ancestral bilaterian inferred from Platynereis dumerilii ParaHox genes.</title>
        <authorList>
            <person name="Hui J.H."/>
            <person name="Raible F."/>
            <person name="Korchagina N."/>
            <person name="Dray N."/>
            <person name="Samain S."/>
            <person name="Magdelenat G."/>
            <person name="Jubin C."/>
            <person name="Segurens B."/>
            <person name="Balavoine G."/>
            <person name="Arendt D."/>
            <person name="Ferrier D.E."/>
        </authorList>
    </citation>
    <scope>NUCLEOTIDE SEQUENCE</scope>
</reference>
<dbReference type="InterPro" id="IPR033100">
    <property type="entry name" value="Rrp45"/>
</dbReference>
<feature type="domain" description="Exoribonuclease phosphorolytic" evidence="12">
    <location>
        <begin position="127"/>
        <end position="258"/>
    </location>
</feature>
<evidence type="ECO:0000256" key="3">
    <source>
        <dbReference type="ARBA" id="ARBA00006678"/>
    </source>
</evidence>
<organism evidence="14">
    <name type="scientific">Platynereis dumerilii</name>
    <name type="common">Dumeril's clam worm</name>
    <dbReference type="NCBI Taxonomy" id="6359"/>
    <lineage>
        <taxon>Eukaryota</taxon>
        <taxon>Metazoa</taxon>
        <taxon>Spiralia</taxon>
        <taxon>Lophotrochozoa</taxon>
        <taxon>Annelida</taxon>
        <taxon>Polychaeta</taxon>
        <taxon>Errantia</taxon>
        <taxon>Phyllodocida</taxon>
        <taxon>Nereididae</taxon>
        <taxon>Platynereis</taxon>
    </lineage>
</organism>
<dbReference type="PANTHER" id="PTHR11097">
    <property type="entry name" value="EXOSOME COMPLEX EXONUCLEASE RIBOSOMAL RNA PROCESSING PROTEIN"/>
    <property type="match status" value="1"/>
</dbReference>
<keyword evidence="8" id="KW-0694">RNA-binding</keyword>
<feature type="region of interest" description="Disordered" evidence="11">
    <location>
        <begin position="435"/>
        <end position="530"/>
    </location>
</feature>
<comment type="similarity">
    <text evidence="3">Belongs to the RNase PH family.</text>
</comment>
<evidence type="ECO:0000259" key="12">
    <source>
        <dbReference type="Pfam" id="PF01138"/>
    </source>
</evidence>
<dbReference type="Pfam" id="PF01138">
    <property type="entry name" value="RNase_PH"/>
    <property type="match status" value="1"/>
</dbReference>
<dbReference type="GO" id="GO:0016075">
    <property type="term" value="P:rRNA catabolic process"/>
    <property type="evidence" value="ECO:0007669"/>
    <property type="project" value="TreeGrafter"/>
</dbReference>
<dbReference type="CDD" id="cd11368">
    <property type="entry name" value="RNase_PH_RRP45"/>
    <property type="match status" value="1"/>
</dbReference>
<dbReference type="EMBL" id="FJ001340">
    <property type="protein sequence ID" value="ACH87550.1"/>
    <property type="molecule type" value="Genomic_DNA"/>
</dbReference>
<keyword evidence="7" id="KW-0271">Exosome</keyword>
<dbReference type="GO" id="GO:0034476">
    <property type="term" value="P:U5 snRNA 3'-end processing"/>
    <property type="evidence" value="ECO:0007669"/>
    <property type="project" value="TreeGrafter"/>
</dbReference>
<dbReference type="SUPFAM" id="SSF54211">
    <property type="entry name" value="Ribosomal protein S5 domain 2-like"/>
    <property type="match status" value="1"/>
</dbReference>
<protein>
    <recommendedName>
        <fullName evidence="4">Exosome complex component RRP45</fullName>
    </recommendedName>
    <alternativeName>
        <fullName evidence="10">Exosome component 9</fullName>
    </alternativeName>
</protein>
<feature type="compositionally biased region" description="Basic residues" evidence="11">
    <location>
        <begin position="516"/>
        <end position="530"/>
    </location>
</feature>
<feature type="region of interest" description="Disordered" evidence="11">
    <location>
        <begin position="1"/>
        <end position="41"/>
    </location>
</feature>
<dbReference type="SUPFAM" id="SSF55666">
    <property type="entry name" value="Ribonuclease PH domain 2-like"/>
    <property type="match status" value="1"/>
</dbReference>
<dbReference type="GO" id="GO:0071028">
    <property type="term" value="P:nuclear mRNA surveillance"/>
    <property type="evidence" value="ECO:0007669"/>
    <property type="project" value="TreeGrafter"/>
</dbReference>
<evidence type="ECO:0000259" key="13">
    <source>
        <dbReference type="Pfam" id="PF03725"/>
    </source>
</evidence>
<comment type="subcellular location">
    <subcellularLocation>
        <location evidence="1">Cytoplasm</location>
    </subcellularLocation>
    <subcellularLocation>
        <location evidence="2">Nucleus</location>
        <location evidence="2">Nucleolus</location>
    </subcellularLocation>
</comment>
<feature type="compositionally biased region" description="Acidic residues" evidence="11">
    <location>
        <begin position="475"/>
        <end position="493"/>
    </location>
</feature>
<dbReference type="InterPro" id="IPR020568">
    <property type="entry name" value="Ribosomal_Su5_D2-typ_SF"/>
</dbReference>
<dbReference type="InterPro" id="IPR050590">
    <property type="entry name" value="Exosome_comp_Rrp42_subfam"/>
</dbReference>
<dbReference type="PANTHER" id="PTHR11097:SF14">
    <property type="entry name" value="EXOSOME COMPLEX COMPONENT RRP45"/>
    <property type="match status" value="1"/>
</dbReference>